<evidence type="ECO:0000313" key="1">
    <source>
        <dbReference type="EMBL" id="KAK8579174.1"/>
    </source>
</evidence>
<dbReference type="Proteomes" id="UP001472677">
    <property type="component" value="Unassembled WGS sequence"/>
</dbReference>
<sequence>MMLDVTAKYEHAFDSYARDDNSFFLDLTVRDGVPTFDDWENVRRIVKILQPFYDLTLKDKYNKYRGDATNMNFPVYLAIIIDPRRKMGFVDFGVQQLFPDIASEDWLQKSKESVNLYGYVAEVQDMKDATKGVATFPLAIKVTGSFLGNINRVGNSFIIRNLGVIGCQHNGWMCGSNRGDGTTMENSTSVELSNLDVLTIL</sequence>
<proteinExistence type="predicted"/>
<gene>
    <name evidence="1" type="ORF">V6N12_069503</name>
</gene>
<dbReference type="EMBL" id="JBBPBM010000006">
    <property type="protein sequence ID" value="KAK8579174.1"/>
    <property type="molecule type" value="Genomic_DNA"/>
</dbReference>
<keyword evidence="2" id="KW-1185">Reference proteome</keyword>
<comment type="caution">
    <text evidence="1">The sequence shown here is derived from an EMBL/GenBank/DDBJ whole genome shotgun (WGS) entry which is preliminary data.</text>
</comment>
<accession>A0ABR2FEH3</accession>
<reference evidence="1 2" key="1">
    <citation type="journal article" date="2024" name="G3 (Bethesda)">
        <title>Genome assembly of Hibiscus sabdariffa L. provides insights into metabolisms of medicinal natural products.</title>
        <authorList>
            <person name="Kim T."/>
        </authorList>
    </citation>
    <scope>NUCLEOTIDE SEQUENCE [LARGE SCALE GENOMIC DNA]</scope>
    <source>
        <strain evidence="1">TK-2024</strain>
        <tissue evidence="1">Old leaves</tissue>
    </source>
</reference>
<protein>
    <submittedName>
        <fullName evidence="1">Uncharacterized protein</fullName>
    </submittedName>
</protein>
<organism evidence="1 2">
    <name type="scientific">Hibiscus sabdariffa</name>
    <name type="common">roselle</name>
    <dbReference type="NCBI Taxonomy" id="183260"/>
    <lineage>
        <taxon>Eukaryota</taxon>
        <taxon>Viridiplantae</taxon>
        <taxon>Streptophyta</taxon>
        <taxon>Embryophyta</taxon>
        <taxon>Tracheophyta</taxon>
        <taxon>Spermatophyta</taxon>
        <taxon>Magnoliopsida</taxon>
        <taxon>eudicotyledons</taxon>
        <taxon>Gunneridae</taxon>
        <taxon>Pentapetalae</taxon>
        <taxon>rosids</taxon>
        <taxon>malvids</taxon>
        <taxon>Malvales</taxon>
        <taxon>Malvaceae</taxon>
        <taxon>Malvoideae</taxon>
        <taxon>Hibiscus</taxon>
    </lineage>
</organism>
<evidence type="ECO:0000313" key="2">
    <source>
        <dbReference type="Proteomes" id="UP001472677"/>
    </source>
</evidence>
<name>A0ABR2FEH3_9ROSI</name>